<gene>
    <name evidence="2" type="ORF">DVH24_014266</name>
</gene>
<dbReference type="Proteomes" id="UP000290289">
    <property type="component" value="Chromosome 7"/>
</dbReference>
<reference evidence="2 3" key="1">
    <citation type="submission" date="2018-10" db="EMBL/GenBank/DDBJ databases">
        <title>A high-quality apple genome assembly.</title>
        <authorList>
            <person name="Hu J."/>
        </authorList>
    </citation>
    <scope>NUCLEOTIDE SEQUENCE [LARGE SCALE GENOMIC DNA]</scope>
    <source>
        <strain evidence="3">cv. HFTH1</strain>
        <tissue evidence="2">Young leaf</tissue>
    </source>
</reference>
<evidence type="ECO:0000313" key="2">
    <source>
        <dbReference type="EMBL" id="RXH93690.1"/>
    </source>
</evidence>
<protein>
    <submittedName>
        <fullName evidence="2">Uncharacterized protein</fullName>
    </submittedName>
</protein>
<proteinExistence type="predicted"/>
<dbReference type="AlphaFoldDB" id="A0A498JDW0"/>
<organism evidence="2 3">
    <name type="scientific">Malus domestica</name>
    <name type="common">Apple</name>
    <name type="synonym">Pyrus malus</name>
    <dbReference type="NCBI Taxonomy" id="3750"/>
    <lineage>
        <taxon>Eukaryota</taxon>
        <taxon>Viridiplantae</taxon>
        <taxon>Streptophyta</taxon>
        <taxon>Embryophyta</taxon>
        <taxon>Tracheophyta</taxon>
        <taxon>Spermatophyta</taxon>
        <taxon>Magnoliopsida</taxon>
        <taxon>eudicotyledons</taxon>
        <taxon>Gunneridae</taxon>
        <taxon>Pentapetalae</taxon>
        <taxon>rosids</taxon>
        <taxon>fabids</taxon>
        <taxon>Rosales</taxon>
        <taxon>Rosaceae</taxon>
        <taxon>Amygdaloideae</taxon>
        <taxon>Maleae</taxon>
        <taxon>Malus</taxon>
    </lineage>
</organism>
<feature type="compositionally biased region" description="Basic residues" evidence="1">
    <location>
        <begin position="45"/>
        <end position="56"/>
    </location>
</feature>
<dbReference type="EMBL" id="RDQH01000333">
    <property type="protein sequence ID" value="RXH93690.1"/>
    <property type="molecule type" value="Genomic_DNA"/>
</dbReference>
<evidence type="ECO:0000256" key="1">
    <source>
        <dbReference type="SAM" id="MobiDB-lite"/>
    </source>
</evidence>
<name>A0A498JDW0_MALDO</name>
<accession>A0A498JDW0</accession>
<feature type="region of interest" description="Disordered" evidence="1">
    <location>
        <begin position="23"/>
        <end position="57"/>
    </location>
</feature>
<evidence type="ECO:0000313" key="3">
    <source>
        <dbReference type="Proteomes" id="UP000290289"/>
    </source>
</evidence>
<keyword evidence="3" id="KW-1185">Reference proteome</keyword>
<comment type="caution">
    <text evidence="2">The sequence shown here is derived from an EMBL/GenBank/DDBJ whole genome shotgun (WGS) entry which is preliminary data.</text>
</comment>
<sequence length="74" mass="8600">MKSPKTGVEFESRFEVLELFESRTPKSTPRTPNLIPKTPNQRNSTLKHGHKTRKQSFVHTTTRWLVAPPIQEED</sequence>